<reference evidence="7" key="1">
    <citation type="submission" date="2025-05" db="UniProtKB">
        <authorList>
            <consortium name="EnsemblMetazoa"/>
        </authorList>
    </citation>
    <scope>IDENTIFICATION</scope>
</reference>
<dbReference type="InterPro" id="IPR006206">
    <property type="entry name" value="Mevalonate/galactokinase"/>
</dbReference>
<dbReference type="PANTHER" id="PTHR10457:SF7">
    <property type="entry name" value="GALACTOKINASE-RELATED"/>
    <property type="match status" value="1"/>
</dbReference>
<dbReference type="PIRSF" id="PIRSF000530">
    <property type="entry name" value="Galactokinase"/>
    <property type="match status" value="1"/>
</dbReference>
<dbReference type="EnsemblMetazoa" id="XM_050661397.1">
    <property type="protein sequence ID" value="XP_050517354.1"/>
    <property type="gene ID" value="LOC114332900"/>
</dbReference>
<dbReference type="InterPro" id="IPR020568">
    <property type="entry name" value="Ribosomal_Su5_D2-typ_SF"/>
</dbReference>
<feature type="domain" description="GHMP kinase C-terminal" evidence="5">
    <location>
        <begin position="364"/>
        <end position="432"/>
    </location>
</feature>
<organism evidence="7 8">
    <name type="scientific">Diabrotica virgifera virgifera</name>
    <name type="common">western corn rootworm</name>
    <dbReference type="NCBI Taxonomy" id="50390"/>
    <lineage>
        <taxon>Eukaryota</taxon>
        <taxon>Metazoa</taxon>
        <taxon>Ecdysozoa</taxon>
        <taxon>Arthropoda</taxon>
        <taxon>Hexapoda</taxon>
        <taxon>Insecta</taxon>
        <taxon>Pterygota</taxon>
        <taxon>Neoptera</taxon>
        <taxon>Endopterygota</taxon>
        <taxon>Coleoptera</taxon>
        <taxon>Polyphaga</taxon>
        <taxon>Cucujiformia</taxon>
        <taxon>Chrysomeloidea</taxon>
        <taxon>Chrysomelidae</taxon>
        <taxon>Galerucinae</taxon>
        <taxon>Diabroticina</taxon>
        <taxon>Diabroticites</taxon>
        <taxon>Diabrotica</taxon>
    </lineage>
</organism>
<feature type="domain" description="Galactokinase N-terminal" evidence="6">
    <location>
        <begin position="24"/>
        <end position="71"/>
    </location>
</feature>
<evidence type="ECO:0000313" key="8">
    <source>
        <dbReference type="Proteomes" id="UP001652700"/>
    </source>
</evidence>
<dbReference type="InterPro" id="IPR019539">
    <property type="entry name" value="GalKase_N"/>
</dbReference>
<dbReference type="PRINTS" id="PR00473">
    <property type="entry name" value="GALCTOKINASE"/>
</dbReference>
<evidence type="ECO:0000259" key="5">
    <source>
        <dbReference type="Pfam" id="PF08544"/>
    </source>
</evidence>
<feature type="domain" description="GHMP kinase N-terminal" evidence="4">
    <location>
        <begin position="116"/>
        <end position="198"/>
    </location>
</feature>
<name>A0ABM5L4I7_DIAVI</name>
<evidence type="ECO:0000259" key="6">
    <source>
        <dbReference type="Pfam" id="PF10509"/>
    </source>
</evidence>
<dbReference type="PANTHER" id="PTHR10457">
    <property type="entry name" value="MEVALONATE KINASE/GALACTOKINASE"/>
    <property type="match status" value="1"/>
</dbReference>
<dbReference type="InterPro" id="IPR014721">
    <property type="entry name" value="Ribsml_uS5_D2-typ_fold_subgr"/>
</dbReference>
<evidence type="ECO:0000256" key="2">
    <source>
        <dbReference type="ARBA" id="ARBA00022741"/>
    </source>
</evidence>
<dbReference type="InterPro" id="IPR013750">
    <property type="entry name" value="GHMP_kinase_C_dom"/>
</dbReference>
<dbReference type="InterPro" id="IPR019741">
    <property type="entry name" value="Galactokinase_CS"/>
</dbReference>
<protein>
    <recommendedName>
        <fullName evidence="9">N-acetylgalactosamine kinase</fullName>
    </recommendedName>
</protein>
<dbReference type="Gene3D" id="3.30.230.10">
    <property type="match status" value="1"/>
</dbReference>
<keyword evidence="3" id="KW-0067">ATP-binding</keyword>
<dbReference type="Gene3D" id="3.30.70.3170">
    <property type="match status" value="1"/>
</dbReference>
<dbReference type="GeneID" id="114332900"/>
<sequence length="458" mass="50665">MTGFDVVPVRELPDSSRCKELINVFTNIYKNKPSFCVRVPGRVNLIGEHIDYCGYSVCPMALDQDILVAVSVQNDKKLQLHNTDPKFEDFECEIDTFEISLGEGAPQWYKYFLCGVKGILDTLPNEIETKGLKLVVSGNVPLRAGLSSSSALVSAAALATAHSHGFQISKEKLATLCAECERYIGTQGGGMDQAIAFLATEGCAKHIEFSPLRSQDVTLPSKAIFVIAHSLTSMNKAATADFNCRVVECRLATQIIAKKQGLEWMKMKRLSELQQALSADLSKMISIVESSLHEHPYTKEEIVTELQTTPQVLEETSLTPNTKHIKSFKLRQRALHVFHEALRVKTFIETCKQHSGGGDVLPVLGRLMSESHESLRDLYECSHPQLDRLVEISKEYTLGTRLTGAGWGGCAVSLLSPENVEKYTEFLKENYYKELGVTEGFQSILFATAPMGGACIYV</sequence>
<dbReference type="Pfam" id="PF08544">
    <property type="entry name" value="GHMP_kinases_C"/>
    <property type="match status" value="1"/>
</dbReference>
<dbReference type="InterPro" id="IPR000705">
    <property type="entry name" value="Galactokinase"/>
</dbReference>
<dbReference type="PROSITE" id="PS00106">
    <property type="entry name" value="GALACTOKINASE"/>
    <property type="match status" value="1"/>
</dbReference>
<dbReference type="RefSeq" id="XP_050517354.1">
    <property type="nucleotide sequence ID" value="XM_050661397.1"/>
</dbReference>
<keyword evidence="2" id="KW-0547">Nucleotide-binding</keyword>
<dbReference type="Proteomes" id="UP001652700">
    <property type="component" value="Unplaced"/>
</dbReference>
<comment type="similarity">
    <text evidence="1">Belongs to the GHMP kinase family. GalK subfamily.</text>
</comment>
<evidence type="ECO:0000259" key="4">
    <source>
        <dbReference type="Pfam" id="PF00288"/>
    </source>
</evidence>
<dbReference type="InterPro" id="IPR036554">
    <property type="entry name" value="GHMP_kinase_C_sf"/>
</dbReference>
<evidence type="ECO:0000313" key="7">
    <source>
        <dbReference type="EnsemblMetazoa" id="XP_050517354.1"/>
    </source>
</evidence>
<evidence type="ECO:0000256" key="1">
    <source>
        <dbReference type="ARBA" id="ARBA00006566"/>
    </source>
</evidence>
<keyword evidence="8" id="KW-1185">Reference proteome</keyword>
<dbReference type="SUPFAM" id="SSF55060">
    <property type="entry name" value="GHMP Kinase, C-terminal domain"/>
    <property type="match status" value="1"/>
</dbReference>
<dbReference type="PRINTS" id="PR00959">
    <property type="entry name" value="MEVGALKINASE"/>
</dbReference>
<dbReference type="SUPFAM" id="SSF54211">
    <property type="entry name" value="Ribosomal protein S5 domain 2-like"/>
    <property type="match status" value="1"/>
</dbReference>
<dbReference type="Pfam" id="PF10509">
    <property type="entry name" value="GalKase_gal_bdg"/>
    <property type="match status" value="1"/>
</dbReference>
<dbReference type="InterPro" id="IPR006204">
    <property type="entry name" value="GHMP_kinase_N_dom"/>
</dbReference>
<evidence type="ECO:0000256" key="3">
    <source>
        <dbReference type="ARBA" id="ARBA00022840"/>
    </source>
</evidence>
<dbReference type="Pfam" id="PF00288">
    <property type="entry name" value="GHMP_kinases_N"/>
    <property type="match status" value="1"/>
</dbReference>
<dbReference type="Gene3D" id="1.20.1440.340">
    <property type="match status" value="1"/>
</dbReference>
<evidence type="ECO:0008006" key="9">
    <source>
        <dbReference type="Google" id="ProtNLM"/>
    </source>
</evidence>
<proteinExistence type="inferred from homology"/>
<dbReference type="NCBIfam" id="TIGR00131">
    <property type="entry name" value="gal_kin"/>
    <property type="match status" value="1"/>
</dbReference>
<accession>A0ABM5L4I7</accession>